<dbReference type="InterPro" id="IPR001611">
    <property type="entry name" value="Leu-rich_rpt"/>
</dbReference>
<dbReference type="InParanoid" id="A0A4W6E1B3"/>
<reference evidence="5" key="2">
    <citation type="submission" date="2025-08" db="UniProtKB">
        <authorList>
            <consortium name="Ensembl"/>
        </authorList>
    </citation>
    <scope>IDENTIFICATION</scope>
</reference>
<dbReference type="CDD" id="cd16040">
    <property type="entry name" value="SPRY_PRY_SNTX"/>
    <property type="match status" value="1"/>
</dbReference>
<dbReference type="SMART" id="SM00589">
    <property type="entry name" value="PRY"/>
    <property type="match status" value="1"/>
</dbReference>
<sequence length="279" mass="30836">VKCLCVCSLSGCLITDEGYISLASALSSNPSHLRELDLSYNHPGDLGVKLLSAELEDPQSRLDTLRVDHGGKQWLKSGLRKYACELTLDPNTANRNILLSEGNRKASVVQEKLPYPAHPDRFDLLYGVLCVNGLTGRCYWEVEWEGWLSIAVTYRGIGRKGSDNECRLGRNDKSWGLFAAADLFSAWHNDTAKTIYISPSSVSKKVAVYLDYHAGTLSFYTVICDTLVHLHTFHSTFTEPLFPGFGFRDGSAVSLCQFLESESPSGNTQLSSNSMENPN</sequence>
<protein>
    <recommendedName>
        <fullName evidence="4">B30.2/SPRY domain-containing protein</fullName>
    </recommendedName>
</protein>
<dbReference type="GeneTree" id="ENSGT00940000162312"/>
<evidence type="ECO:0000256" key="2">
    <source>
        <dbReference type="ARBA" id="ARBA00022771"/>
    </source>
</evidence>
<dbReference type="PANTHER" id="PTHR25465:SF14">
    <property type="entry name" value="E3 UBIQUITIN-PROTEIN LIGASE TRIM65"/>
    <property type="match status" value="1"/>
</dbReference>
<dbReference type="GO" id="GO:0008270">
    <property type="term" value="F:zinc ion binding"/>
    <property type="evidence" value="ECO:0007669"/>
    <property type="project" value="UniProtKB-KW"/>
</dbReference>
<dbReference type="SMART" id="SM00368">
    <property type="entry name" value="LRR_RI"/>
    <property type="match status" value="2"/>
</dbReference>
<keyword evidence="6" id="KW-1185">Reference proteome</keyword>
<dbReference type="PANTHER" id="PTHR25465">
    <property type="entry name" value="B-BOX DOMAIN CONTAINING"/>
    <property type="match status" value="1"/>
</dbReference>
<feature type="domain" description="B30.2/SPRY" evidence="4">
    <location>
        <begin position="66"/>
        <end position="263"/>
    </location>
</feature>
<dbReference type="Gene3D" id="3.80.10.10">
    <property type="entry name" value="Ribonuclease Inhibitor"/>
    <property type="match status" value="1"/>
</dbReference>
<dbReference type="InterPro" id="IPR013320">
    <property type="entry name" value="ConA-like_dom_sf"/>
</dbReference>
<evidence type="ECO:0000256" key="1">
    <source>
        <dbReference type="ARBA" id="ARBA00022723"/>
    </source>
</evidence>
<dbReference type="Pfam" id="PF13516">
    <property type="entry name" value="LRR_6"/>
    <property type="match status" value="1"/>
</dbReference>
<evidence type="ECO:0000259" key="4">
    <source>
        <dbReference type="PROSITE" id="PS50188"/>
    </source>
</evidence>
<dbReference type="PROSITE" id="PS50188">
    <property type="entry name" value="B302_SPRY"/>
    <property type="match status" value="1"/>
</dbReference>
<dbReference type="SUPFAM" id="SSF52047">
    <property type="entry name" value="RNI-like"/>
    <property type="match status" value="1"/>
</dbReference>
<dbReference type="AlphaFoldDB" id="A0A4W6E1B3"/>
<dbReference type="Pfam" id="PF13765">
    <property type="entry name" value="PRY"/>
    <property type="match status" value="1"/>
</dbReference>
<dbReference type="SUPFAM" id="SSF49899">
    <property type="entry name" value="Concanavalin A-like lectins/glucanases"/>
    <property type="match status" value="1"/>
</dbReference>
<dbReference type="InterPro" id="IPR006574">
    <property type="entry name" value="PRY"/>
</dbReference>
<accession>A0A4W6E1B3</accession>
<name>A0A4W6E1B3_LATCA</name>
<dbReference type="GO" id="GO:0005737">
    <property type="term" value="C:cytoplasm"/>
    <property type="evidence" value="ECO:0007669"/>
    <property type="project" value="UniProtKB-ARBA"/>
</dbReference>
<reference evidence="5" key="3">
    <citation type="submission" date="2025-09" db="UniProtKB">
        <authorList>
            <consortium name="Ensembl"/>
        </authorList>
    </citation>
    <scope>IDENTIFICATION</scope>
</reference>
<dbReference type="Gene3D" id="2.60.120.920">
    <property type="match status" value="1"/>
</dbReference>
<dbReference type="PRINTS" id="PR01407">
    <property type="entry name" value="BUTYPHLNCDUF"/>
</dbReference>
<keyword evidence="1" id="KW-0479">Metal-binding</keyword>
<evidence type="ECO:0000313" key="6">
    <source>
        <dbReference type="Proteomes" id="UP000314980"/>
    </source>
</evidence>
<organism evidence="5 6">
    <name type="scientific">Lates calcarifer</name>
    <name type="common">Barramundi</name>
    <name type="synonym">Holocentrus calcarifer</name>
    <dbReference type="NCBI Taxonomy" id="8187"/>
    <lineage>
        <taxon>Eukaryota</taxon>
        <taxon>Metazoa</taxon>
        <taxon>Chordata</taxon>
        <taxon>Craniata</taxon>
        <taxon>Vertebrata</taxon>
        <taxon>Euteleostomi</taxon>
        <taxon>Actinopterygii</taxon>
        <taxon>Neopterygii</taxon>
        <taxon>Teleostei</taxon>
        <taxon>Neoteleostei</taxon>
        <taxon>Acanthomorphata</taxon>
        <taxon>Carangaria</taxon>
        <taxon>Carangaria incertae sedis</taxon>
        <taxon>Centropomidae</taxon>
        <taxon>Lates</taxon>
    </lineage>
</organism>
<dbReference type="Ensembl" id="ENSLCAT00010033032.1">
    <property type="protein sequence ID" value="ENSLCAP00010032279.1"/>
    <property type="gene ID" value="ENSLCAG00010015199.1"/>
</dbReference>
<dbReference type="InterPro" id="IPR032675">
    <property type="entry name" value="LRR_dom_sf"/>
</dbReference>
<dbReference type="Proteomes" id="UP000314980">
    <property type="component" value="Unassembled WGS sequence"/>
</dbReference>
<proteinExistence type="predicted"/>
<dbReference type="InterPro" id="IPR043136">
    <property type="entry name" value="B30.2/SPRY_sf"/>
</dbReference>
<dbReference type="InterPro" id="IPR003879">
    <property type="entry name" value="Butyrophylin_SPRY"/>
</dbReference>
<dbReference type="InterPro" id="IPR001870">
    <property type="entry name" value="B30.2/SPRY"/>
</dbReference>
<keyword evidence="2" id="KW-0863">Zinc-finger</keyword>
<dbReference type="SMART" id="SM00449">
    <property type="entry name" value="SPRY"/>
    <property type="match status" value="1"/>
</dbReference>
<dbReference type="InterPro" id="IPR051051">
    <property type="entry name" value="E3_ubiq-ligase_TRIM/RNF"/>
</dbReference>
<keyword evidence="3" id="KW-0862">Zinc</keyword>
<dbReference type="Pfam" id="PF00622">
    <property type="entry name" value="SPRY"/>
    <property type="match status" value="1"/>
</dbReference>
<evidence type="ECO:0000256" key="3">
    <source>
        <dbReference type="ARBA" id="ARBA00022833"/>
    </source>
</evidence>
<evidence type="ECO:0000313" key="5">
    <source>
        <dbReference type="Ensembl" id="ENSLCAP00010032279.1"/>
    </source>
</evidence>
<dbReference type="InterPro" id="IPR003877">
    <property type="entry name" value="SPRY_dom"/>
</dbReference>
<reference evidence="6" key="1">
    <citation type="submission" date="2015-09" db="EMBL/GenBank/DDBJ databases">
        <authorList>
            <person name="Sai Rama Sridatta P."/>
        </authorList>
    </citation>
    <scope>NUCLEOTIDE SEQUENCE [LARGE SCALE GENOMIC DNA]</scope>
</reference>